<comment type="caution">
    <text evidence="7">The sequence shown here is derived from an EMBL/GenBank/DDBJ whole genome shotgun (WGS) entry which is preliminary data.</text>
</comment>
<dbReference type="PANTHER" id="PTHR14413">
    <property type="entry name" value="RIBOSOMAL PROTEIN L17"/>
    <property type="match status" value="1"/>
</dbReference>
<accession>A0A1F6EMS0</accession>
<dbReference type="InterPro" id="IPR000456">
    <property type="entry name" value="Ribosomal_bL17"/>
</dbReference>
<dbReference type="PANTHER" id="PTHR14413:SF16">
    <property type="entry name" value="LARGE RIBOSOMAL SUBUNIT PROTEIN BL17M"/>
    <property type="match status" value="1"/>
</dbReference>
<dbReference type="STRING" id="1798507.A3A34_03975"/>
<dbReference type="AlphaFoldDB" id="A0A1F6EMS0"/>
<dbReference type="PROSITE" id="PS01167">
    <property type="entry name" value="RIBOSOMAL_L17"/>
    <property type="match status" value="1"/>
</dbReference>
<sequence length="117" mass="13293">MRHHNKNRILGRTKRQRTALLRGLARSLVLHGAIVTTEAKAKELRPFIERVVTDGKKKTLASRRSVTTKLASSREATQKLYETYATRFINRAGGYTRIVKLGTQGKRVGEMARIEFV</sequence>
<evidence type="ECO:0000256" key="1">
    <source>
        <dbReference type="ARBA" id="ARBA00008777"/>
    </source>
</evidence>
<gene>
    <name evidence="7" type="ORF">A3A34_03975</name>
</gene>
<dbReference type="NCBIfam" id="TIGR00059">
    <property type="entry name" value="L17"/>
    <property type="match status" value="1"/>
</dbReference>
<dbReference type="SUPFAM" id="SSF64263">
    <property type="entry name" value="Prokaryotic ribosomal protein L17"/>
    <property type="match status" value="1"/>
</dbReference>
<name>A0A1F6EMS0_9BACT</name>
<evidence type="ECO:0000256" key="6">
    <source>
        <dbReference type="RuleBase" id="RU000661"/>
    </source>
</evidence>
<dbReference type="GO" id="GO:0006412">
    <property type="term" value="P:translation"/>
    <property type="evidence" value="ECO:0007669"/>
    <property type="project" value="InterPro"/>
</dbReference>
<evidence type="ECO:0000256" key="3">
    <source>
        <dbReference type="ARBA" id="ARBA00023274"/>
    </source>
</evidence>
<evidence type="ECO:0000313" key="7">
    <source>
        <dbReference type="EMBL" id="OGG74946.1"/>
    </source>
</evidence>
<keyword evidence="2 5" id="KW-0689">Ribosomal protein</keyword>
<dbReference type="GO" id="GO:0003735">
    <property type="term" value="F:structural constituent of ribosome"/>
    <property type="evidence" value="ECO:0007669"/>
    <property type="project" value="InterPro"/>
</dbReference>
<comment type="similarity">
    <text evidence="1 5">Belongs to the bacterial ribosomal protein bL17 family.</text>
</comment>
<evidence type="ECO:0000256" key="2">
    <source>
        <dbReference type="ARBA" id="ARBA00022980"/>
    </source>
</evidence>
<dbReference type="Pfam" id="PF01196">
    <property type="entry name" value="Ribosomal_L17"/>
    <property type="match status" value="1"/>
</dbReference>
<dbReference type="GO" id="GO:0022625">
    <property type="term" value="C:cytosolic large ribosomal subunit"/>
    <property type="evidence" value="ECO:0007669"/>
    <property type="project" value="TreeGrafter"/>
</dbReference>
<dbReference type="Proteomes" id="UP000178587">
    <property type="component" value="Unassembled WGS sequence"/>
</dbReference>
<evidence type="ECO:0000256" key="4">
    <source>
        <dbReference type="ARBA" id="ARBA00035494"/>
    </source>
</evidence>
<dbReference type="InterPro" id="IPR036373">
    <property type="entry name" value="Ribosomal_bL17_sf"/>
</dbReference>
<reference evidence="7 8" key="1">
    <citation type="journal article" date="2016" name="Nat. Commun.">
        <title>Thousands of microbial genomes shed light on interconnected biogeochemical processes in an aquifer system.</title>
        <authorList>
            <person name="Anantharaman K."/>
            <person name="Brown C.T."/>
            <person name="Hug L.A."/>
            <person name="Sharon I."/>
            <person name="Castelle C.J."/>
            <person name="Probst A.J."/>
            <person name="Thomas B.C."/>
            <person name="Singh A."/>
            <person name="Wilkins M.J."/>
            <person name="Karaoz U."/>
            <person name="Brodie E.L."/>
            <person name="Williams K.H."/>
            <person name="Hubbard S.S."/>
            <person name="Banfield J.F."/>
        </authorList>
    </citation>
    <scope>NUCLEOTIDE SEQUENCE [LARGE SCALE GENOMIC DNA]</scope>
</reference>
<dbReference type="InterPro" id="IPR047859">
    <property type="entry name" value="Ribosomal_bL17_CS"/>
</dbReference>
<evidence type="ECO:0000313" key="8">
    <source>
        <dbReference type="Proteomes" id="UP000178587"/>
    </source>
</evidence>
<organism evidence="7 8">
    <name type="scientific">Candidatus Kaiserbacteria bacterium RIFCSPLOWO2_01_FULL_50_24</name>
    <dbReference type="NCBI Taxonomy" id="1798507"/>
    <lineage>
        <taxon>Bacteria</taxon>
        <taxon>Candidatus Kaiseribacteriota</taxon>
    </lineage>
</organism>
<keyword evidence="3 5" id="KW-0687">Ribonucleoprotein</keyword>
<protein>
    <recommendedName>
        <fullName evidence="4 6">50S ribosomal protein L17</fullName>
    </recommendedName>
</protein>
<dbReference type="Gene3D" id="3.90.1030.10">
    <property type="entry name" value="Ribosomal protein L17"/>
    <property type="match status" value="1"/>
</dbReference>
<evidence type="ECO:0000256" key="5">
    <source>
        <dbReference type="RuleBase" id="RU000660"/>
    </source>
</evidence>
<dbReference type="EMBL" id="MFLU01000010">
    <property type="protein sequence ID" value="OGG74946.1"/>
    <property type="molecule type" value="Genomic_DNA"/>
</dbReference>
<proteinExistence type="inferred from homology"/>